<evidence type="ECO:0000313" key="2">
    <source>
        <dbReference type="Proteomes" id="UP000823775"/>
    </source>
</evidence>
<comment type="caution">
    <text evidence="1">The sequence shown here is derived from an EMBL/GenBank/DDBJ whole genome shotgun (WGS) entry which is preliminary data.</text>
</comment>
<sequence length="161" mass="17616">LLKGKVTDVPHLWEYTMVVERHENNSLGSCNPRDLNGGASATPEVDDVDVGSGVARKTNFIPVATPVASQHLFLLISGHEPLCIIENPDNNMATITTLSSSKASSPPVGNSRSRTTAHQNFAANVNEELTFLFIAFFIQEGLPSINTYANHGRWLYHFLIL</sequence>
<gene>
    <name evidence="1" type="ORF">HAX54_024929</name>
</gene>
<feature type="non-terminal residue" evidence="1">
    <location>
        <position position="1"/>
    </location>
</feature>
<dbReference type="EMBL" id="JACEIK010003021">
    <property type="protein sequence ID" value="MCD9639936.1"/>
    <property type="molecule type" value="Genomic_DNA"/>
</dbReference>
<accession>A0ABS8V090</accession>
<proteinExistence type="predicted"/>
<reference evidence="1 2" key="1">
    <citation type="journal article" date="2021" name="BMC Genomics">
        <title>Datura genome reveals duplications of psychoactive alkaloid biosynthetic genes and high mutation rate following tissue culture.</title>
        <authorList>
            <person name="Rajewski A."/>
            <person name="Carter-House D."/>
            <person name="Stajich J."/>
            <person name="Litt A."/>
        </authorList>
    </citation>
    <scope>NUCLEOTIDE SEQUENCE [LARGE SCALE GENOMIC DNA]</scope>
    <source>
        <strain evidence="1">AR-01</strain>
    </source>
</reference>
<protein>
    <submittedName>
        <fullName evidence="1">Uncharacterized protein</fullName>
    </submittedName>
</protein>
<evidence type="ECO:0000313" key="1">
    <source>
        <dbReference type="EMBL" id="MCD9639936.1"/>
    </source>
</evidence>
<organism evidence="1 2">
    <name type="scientific">Datura stramonium</name>
    <name type="common">Jimsonweed</name>
    <name type="synonym">Common thornapple</name>
    <dbReference type="NCBI Taxonomy" id="4076"/>
    <lineage>
        <taxon>Eukaryota</taxon>
        <taxon>Viridiplantae</taxon>
        <taxon>Streptophyta</taxon>
        <taxon>Embryophyta</taxon>
        <taxon>Tracheophyta</taxon>
        <taxon>Spermatophyta</taxon>
        <taxon>Magnoliopsida</taxon>
        <taxon>eudicotyledons</taxon>
        <taxon>Gunneridae</taxon>
        <taxon>Pentapetalae</taxon>
        <taxon>asterids</taxon>
        <taxon>lamiids</taxon>
        <taxon>Solanales</taxon>
        <taxon>Solanaceae</taxon>
        <taxon>Solanoideae</taxon>
        <taxon>Datureae</taxon>
        <taxon>Datura</taxon>
    </lineage>
</organism>
<keyword evidence="2" id="KW-1185">Reference proteome</keyword>
<dbReference type="Proteomes" id="UP000823775">
    <property type="component" value="Unassembled WGS sequence"/>
</dbReference>
<name>A0ABS8V090_DATST</name>